<dbReference type="OrthoDB" id="546450at2759"/>
<name>A0A8S1A3S1_ARCPL</name>
<protein>
    <submittedName>
        <fullName evidence="2">Uncharacterized protein</fullName>
    </submittedName>
</protein>
<proteinExistence type="predicted"/>
<keyword evidence="1" id="KW-0812">Transmembrane</keyword>
<evidence type="ECO:0000313" key="3">
    <source>
        <dbReference type="Proteomes" id="UP000494256"/>
    </source>
</evidence>
<keyword evidence="1" id="KW-0472">Membrane</keyword>
<feature type="transmembrane region" description="Helical" evidence="1">
    <location>
        <begin position="12"/>
        <end position="34"/>
    </location>
</feature>
<dbReference type="EMBL" id="CADEBD010000308">
    <property type="protein sequence ID" value="CAB3239110.1"/>
    <property type="molecule type" value="Genomic_DNA"/>
</dbReference>
<keyword evidence="1" id="KW-1133">Transmembrane helix</keyword>
<reference evidence="2 3" key="1">
    <citation type="submission" date="2020-04" db="EMBL/GenBank/DDBJ databases">
        <authorList>
            <person name="Wallbank WR R."/>
            <person name="Pardo Diaz C."/>
            <person name="Kozak K."/>
            <person name="Martin S."/>
            <person name="Jiggins C."/>
            <person name="Moest M."/>
            <person name="Warren A I."/>
            <person name="Byers J.R.P. K."/>
            <person name="Montejo-Kovacevich G."/>
            <person name="Yen C E."/>
        </authorList>
    </citation>
    <scope>NUCLEOTIDE SEQUENCE [LARGE SCALE GENOMIC DNA]</scope>
</reference>
<dbReference type="Proteomes" id="UP000494256">
    <property type="component" value="Unassembled WGS sequence"/>
</dbReference>
<evidence type="ECO:0000256" key="1">
    <source>
        <dbReference type="SAM" id="Phobius"/>
    </source>
</evidence>
<organism evidence="2 3">
    <name type="scientific">Arctia plantaginis</name>
    <name type="common">Wood tiger moth</name>
    <name type="synonym">Phalaena plantaginis</name>
    <dbReference type="NCBI Taxonomy" id="874455"/>
    <lineage>
        <taxon>Eukaryota</taxon>
        <taxon>Metazoa</taxon>
        <taxon>Ecdysozoa</taxon>
        <taxon>Arthropoda</taxon>
        <taxon>Hexapoda</taxon>
        <taxon>Insecta</taxon>
        <taxon>Pterygota</taxon>
        <taxon>Neoptera</taxon>
        <taxon>Endopterygota</taxon>
        <taxon>Lepidoptera</taxon>
        <taxon>Glossata</taxon>
        <taxon>Ditrysia</taxon>
        <taxon>Noctuoidea</taxon>
        <taxon>Erebidae</taxon>
        <taxon>Arctiinae</taxon>
        <taxon>Arctia</taxon>
    </lineage>
</organism>
<evidence type="ECO:0000313" key="2">
    <source>
        <dbReference type="EMBL" id="CAB3239110.1"/>
    </source>
</evidence>
<accession>A0A8S1A3S1</accession>
<comment type="caution">
    <text evidence="2">The sequence shown here is derived from an EMBL/GenBank/DDBJ whole genome shotgun (WGS) entry which is preliminary data.</text>
</comment>
<gene>
    <name evidence="2" type="ORF">APLA_LOCUS8528</name>
</gene>
<sequence length="92" mass="10338">MNCTFCVSATRLLYVIVNFVIILKLTLFSTYLGLGVNPDTVCVVLCNLTYTVLLMKKLIVEFVKYMLNGYCLLATEARDMNTHRGCHSHQAG</sequence>
<dbReference type="AlphaFoldDB" id="A0A8S1A3S1"/>